<dbReference type="SUPFAM" id="SSF56235">
    <property type="entry name" value="N-terminal nucleophile aminohydrolases (Ntn hydrolases)"/>
    <property type="match status" value="1"/>
</dbReference>
<evidence type="ECO:0000313" key="6">
    <source>
        <dbReference type="EMBL" id="GEQ99009.1"/>
    </source>
</evidence>
<proteinExistence type="inferred from homology"/>
<comment type="pathway">
    <text evidence="1">Amino-acid biosynthesis; L-asparagine biosynthesis; L-asparagine from L-aspartate (L-Gln route): step 1/1.</text>
</comment>
<sequence length="192" mass="20906">MCGIAGFINWQGVPDGSAQILRTMTDAVRHRGPDDEGQWLDAEAGVGLGHRRLSILDLSPAGHQPMISASGRYVLVYNGEIYNHHALRSALGEQGNAPAWRGHSDTETLLAVVEAVGVQKAIAQINGMFAFALWDRQERSLLLARDRLGEKPLYYGFAADGTFLFGSELKSLVVWPGFQKTVDRELGSLCAV</sequence>
<dbReference type="EMBL" id="BKCL01000011">
    <property type="protein sequence ID" value="GEQ99009.1"/>
    <property type="molecule type" value="Genomic_DNA"/>
</dbReference>
<feature type="domain" description="Glutamine amidotransferase type-2" evidence="5">
    <location>
        <begin position="2"/>
        <end position="192"/>
    </location>
</feature>
<dbReference type="InterPro" id="IPR051786">
    <property type="entry name" value="ASN_synthetase/amidase"/>
</dbReference>
<dbReference type="InterPro" id="IPR017932">
    <property type="entry name" value="GATase_2_dom"/>
</dbReference>
<dbReference type="AlphaFoldDB" id="A0A5A7MVU0"/>
<evidence type="ECO:0000256" key="4">
    <source>
        <dbReference type="ARBA" id="ARBA00048741"/>
    </source>
</evidence>
<gene>
    <name evidence="6" type="ORF">JCM17844_26460</name>
</gene>
<reference evidence="6 7" key="1">
    <citation type="submission" date="2019-09" db="EMBL/GenBank/DDBJ databases">
        <title>NBRP : Genome information of microbial organism related human and environment.</title>
        <authorList>
            <person name="Hattori M."/>
            <person name="Oshima K."/>
            <person name="Inaba H."/>
            <person name="Suda W."/>
            <person name="Sakamoto M."/>
            <person name="Iino T."/>
            <person name="Kitahara M."/>
            <person name="Oshida Y."/>
            <person name="Iida T."/>
            <person name="Kudo T."/>
            <person name="Itoh T."/>
            <person name="Ohkuma M."/>
        </authorList>
    </citation>
    <scope>NUCLEOTIDE SEQUENCE [LARGE SCALE GENOMIC DNA]</scope>
    <source>
        <strain evidence="6 7">Hi-2</strain>
    </source>
</reference>
<evidence type="ECO:0000256" key="1">
    <source>
        <dbReference type="ARBA" id="ARBA00005187"/>
    </source>
</evidence>
<comment type="similarity">
    <text evidence="2">Belongs to the asparagine synthetase family.</text>
</comment>
<comment type="caution">
    <text evidence="6">The sequence shown here is derived from an EMBL/GenBank/DDBJ whole genome shotgun (WGS) entry which is preliminary data.</text>
</comment>
<accession>A0A5A7MVU0</accession>
<dbReference type="Proteomes" id="UP000322084">
    <property type="component" value="Unassembled WGS sequence"/>
</dbReference>
<name>A0A5A7MVU0_9PROT</name>
<dbReference type="InterPro" id="IPR033738">
    <property type="entry name" value="AsnB_N"/>
</dbReference>
<protein>
    <recommendedName>
        <fullName evidence="3">asparagine synthase (glutamine-hydrolyzing)</fullName>
        <ecNumber evidence="3">6.3.5.4</ecNumber>
    </recommendedName>
</protein>
<dbReference type="Pfam" id="PF13522">
    <property type="entry name" value="GATase_6"/>
    <property type="match status" value="1"/>
</dbReference>
<evidence type="ECO:0000313" key="7">
    <source>
        <dbReference type="Proteomes" id="UP000322084"/>
    </source>
</evidence>
<dbReference type="Gene3D" id="3.60.20.10">
    <property type="entry name" value="Glutamine Phosphoribosylpyrophosphate, subunit 1, domain 1"/>
    <property type="match status" value="1"/>
</dbReference>
<dbReference type="GO" id="GO:0005829">
    <property type="term" value="C:cytosol"/>
    <property type="evidence" value="ECO:0007669"/>
    <property type="project" value="TreeGrafter"/>
</dbReference>
<evidence type="ECO:0000256" key="3">
    <source>
        <dbReference type="ARBA" id="ARBA00012737"/>
    </source>
</evidence>
<dbReference type="EC" id="6.3.5.4" evidence="3"/>
<dbReference type="CDD" id="cd00712">
    <property type="entry name" value="AsnB"/>
    <property type="match status" value="1"/>
</dbReference>
<dbReference type="PANTHER" id="PTHR43284">
    <property type="entry name" value="ASPARAGINE SYNTHETASE (GLUTAMINE-HYDROLYZING)"/>
    <property type="match status" value="1"/>
</dbReference>
<dbReference type="InterPro" id="IPR029055">
    <property type="entry name" value="Ntn_hydrolases_N"/>
</dbReference>
<evidence type="ECO:0000256" key="2">
    <source>
        <dbReference type="ARBA" id="ARBA00005752"/>
    </source>
</evidence>
<dbReference type="PANTHER" id="PTHR43284:SF1">
    <property type="entry name" value="ASPARAGINE SYNTHETASE"/>
    <property type="match status" value="1"/>
</dbReference>
<dbReference type="PROSITE" id="PS51278">
    <property type="entry name" value="GATASE_TYPE_2"/>
    <property type="match status" value="1"/>
</dbReference>
<comment type="catalytic activity">
    <reaction evidence="4">
        <text>L-aspartate + L-glutamine + ATP + H2O = L-asparagine + L-glutamate + AMP + diphosphate + H(+)</text>
        <dbReference type="Rhea" id="RHEA:12228"/>
        <dbReference type="ChEBI" id="CHEBI:15377"/>
        <dbReference type="ChEBI" id="CHEBI:15378"/>
        <dbReference type="ChEBI" id="CHEBI:29985"/>
        <dbReference type="ChEBI" id="CHEBI:29991"/>
        <dbReference type="ChEBI" id="CHEBI:30616"/>
        <dbReference type="ChEBI" id="CHEBI:33019"/>
        <dbReference type="ChEBI" id="CHEBI:58048"/>
        <dbReference type="ChEBI" id="CHEBI:58359"/>
        <dbReference type="ChEBI" id="CHEBI:456215"/>
        <dbReference type="EC" id="6.3.5.4"/>
    </reaction>
</comment>
<evidence type="ECO:0000259" key="5">
    <source>
        <dbReference type="PROSITE" id="PS51278"/>
    </source>
</evidence>
<dbReference type="GO" id="GO:0004066">
    <property type="term" value="F:asparagine synthase (glutamine-hydrolyzing) activity"/>
    <property type="evidence" value="ECO:0007669"/>
    <property type="project" value="UniProtKB-EC"/>
</dbReference>
<organism evidence="6 7">
    <name type="scientific">Iodidimonas gelatinilytica</name>
    <dbReference type="NCBI Taxonomy" id="1236966"/>
    <lineage>
        <taxon>Bacteria</taxon>
        <taxon>Pseudomonadati</taxon>
        <taxon>Pseudomonadota</taxon>
        <taxon>Alphaproteobacteria</taxon>
        <taxon>Iodidimonadales</taxon>
        <taxon>Iodidimonadaceae</taxon>
        <taxon>Iodidimonas</taxon>
    </lineage>
</organism>